<evidence type="ECO:0000256" key="1">
    <source>
        <dbReference type="ARBA" id="ARBA00001936"/>
    </source>
</evidence>
<keyword evidence="5 11" id="KW-0479">Metal-binding</keyword>
<keyword evidence="8 11" id="KW-0694">RNA-binding</keyword>
<accession>A0ABM3FU61</accession>
<keyword evidence="11" id="KW-0732">Signal</keyword>
<protein>
    <submittedName>
        <fullName evidence="14 15">Endoribonuclease CG2145 isoform X1</fullName>
    </submittedName>
</protein>
<feature type="chain" id="PRO_5044948620" evidence="11">
    <location>
        <begin position="23"/>
        <end position="297"/>
    </location>
</feature>
<keyword evidence="4 11" id="KW-0540">Nuclease</keyword>
<comment type="subunit">
    <text evidence="3 11">Monomer.</text>
</comment>
<keyword evidence="7 11" id="KW-0378">Hydrolase</keyword>
<dbReference type="InterPro" id="IPR018998">
    <property type="entry name" value="EndoU_C"/>
</dbReference>
<dbReference type="PROSITE" id="PS51257">
    <property type="entry name" value="PROKAR_LIPOPROTEIN"/>
    <property type="match status" value="1"/>
</dbReference>
<dbReference type="InterPro" id="IPR039787">
    <property type="entry name" value="ENDOU"/>
</dbReference>
<proteinExistence type="inferred from homology"/>
<evidence type="ECO:0000256" key="3">
    <source>
        <dbReference type="ARBA" id="ARBA00011245"/>
    </source>
</evidence>
<evidence type="ECO:0000256" key="9">
    <source>
        <dbReference type="ARBA" id="ARBA00023211"/>
    </source>
</evidence>
<dbReference type="RefSeq" id="XP_046591570.1">
    <property type="nucleotide sequence ID" value="XM_046735614.1"/>
</dbReference>
<name>A0ABM3FU61_NEOLC</name>
<evidence type="ECO:0000256" key="11">
    <source>
        <dbReference type="RuleBase" id="RU367085"/>
    </source>
</evidence>
<dbReference type="Proteomes" id="UP000829291">
    <property type="component" value="Chromosome 3"/>
</dbReference>
<sequence length="297" mass="34515">MQSNRWTGFLLVAITVIVGCMGKKQNKVTNSELKQLTEELFGYEDQIFRSRVETNFQGQLTGRRFRDVAPQPFLAVDDEIFENPVVKRLRKLFDNYEMDTNQKENVTLEEKEEEERLLDALLETNSINRVINFCSDHGLVGKGNRTHREILRHVWFQQYPRHQNIDVATSSAFEHIFLGELKRGRKLTGLHNWVSFNNAERSGDIDYWGYRLKNSLGNTTIPAVVDVAYRYVGHVSSTIFFIGTSPELEMSLFTLCYFARPNKYYHISMNGTDFGIKTYVMNHRGRHAHLATAFPQY</sequence>
<keyword evidence="6 11" id="KW-0255">Endonuclease</keyword>
<evidence type="ECO:0000313" key="14">
    <source>
        <dbReference type="RefSeq" id="XP_046591570.1"/>
    </source>
</evidence>
<keyword evidence="13" id="KW-1185">Reference proteome</keyword>
<dbReference type="PROSITE" id="PS51959">
    <property type="entry name" value="ENDOU"/>
    <property type="match status" value="1"/>
</dbReference>
<dbReference type="RefSeq" id="XP_046591571.1">
    <property type="nucleotide sequence ID" value="XM_046735615.1"/>
</dbReference>
<feature type="domain" description="EndoU" evidence="12">
    <location>
        <begin position="29"/>
        <end position="297"/>
    </location>
</feature>
<reference evidence="14 15" key="1">
    <citation type="submission" date="2025-05" db="UniProtKB">
        <authorList>
            <consortium name="RefSeq"/>
        </authorList>
    </citation>
    <scope>IDENTIFICATION</scope>
    <source>
        <tissue evidence="14 15">Thorax and Abdomen</tissue>
    </source>
</reference>
<keyword evidence="9 11" id="KW-0464">Manganese</keyword>
<organism evidence="13 15">
    <name type="scientific">Neodiprion lecontei</name>
    <name type="common">Redheaded pine sawfly</name>
    <dbReference type="NCBI Taxonomy" id="441921"/>
    <lineage>
        <taxon>Eukaryota</taxon>
        <taxon>Metazoa</taxon>
        <taxon>Ecdysozoa</taxon>
        <taxon>Arthropoda</taxon>
        <taxon>Hexapoda</taxon>
        <taxon>Insecta</taxon>
        <taxon>Pterygota</taxon>
        <taxon>Neoptera</taxon>
        <taxon>Endopterygota</taxon>
        <taxon>Hymenoptera</taxon>
        <taxon>Tenthredinoidea</taxon>
        <taxon>Diprionidae</taxon>
        <taxon>Diprioninae</taxon>
        <taxon>Neodiprion</taxon>
    </lineage>
</organism>
<dbReference type="Pfam" id="PF09412">
    <property type="entry name" value="XendoU"/>
    <property type="match status" value="1"/>
</dbReference>
<evidence type="ECO:0000256" key="5">
    <source>
        <dbReference type="ARBA" id="ARBA00022723"/>
    </source>
</evidence>
<comment type="similarity">
    <text evidence="2 11">Belongs to the ENDOU family.</text>
</comment>
<keyword evidence="10" id="KW-0456">Lyase</keyword>
<evidence type="ECO:0000259" key="12">
    <source>
        <dbReference type="PROSITE" id="PS51959"/>
    </source>
</evidence>
<dbReference type="GeneID" id="107226115"/>
<evidence type="ECO:0000313" key="13">
    <source>
        <dbReference type="Proteomes" id="UP000829291"/>
    </source>
</evidence>
<feature type="signal peptide" evidence="11">
    <location>
        <begin position="1"/>
        <end position="22"/>
    </location>
</feature>
<evidence type="ECO:0000256" key="2">
    <source>
        <dbReference type="ARBA" id="ARBA00010168"/>
    </source>
</evidence>
<evidence type="ECO:0000256" key="10">
    <source>
        <dbReference type="ARBA" id="ARBA00023239"/>
    </source>
</evidence>
<evidence type="ECO:0000256" key="4">
    <source>
        <dbReference type="ARBA" id="ARBA00022722"/>
    </source>
</evidence>
<gene>
    <name evidence="14 15" type="primary">LOC107226115</name>
</gene>
<dbReference type="PANTHER" id="PTHR12439:SF42">
    <property type="entry name" value="ENDORIBONUCLEASE-RELATED"/>
    <property type="match status" value="1"/>
</dbReference>
<dbReference type="InterPro" id="IPR037227">
    <property type="entry name" value="EndoU-like"/>
</dbReference>
<evidence type="ECO:0000256" key="8">
    <source>
        <dbReference type="ARBA" id="ARBA00022884"/>
    </source>
</evidence>
<comment type="cofactor">
    <cofactor evidence="1 11">
        <name>Mn(2+)</name>
        <dbReference type="ChEBI" id="CHEBI:29035"/>
    </cofactor>
</comment>
<dbReference type="SUPFAM" id="SSF142877">
    <property type="entry name" value="EndoU-like"/>
    <property type="match status" value="1"/>
</dbReference>
<evidence type="ECO:0000313" key="15">
    <source>
        <dbReference type="RefSeq" id="XP_046591571.1"/>
    </source>
</evidence>
<evidence type="ECO:0000256" key="6">
    <source>
        <dbReference type="ARBA" id="ARBA00022759"/>
    </source>
</evidence>
<evidence type="ECO:0000256" key="7">
    <source>
        <dbReference type="ARBA" id="ARBA00022801"/>
    </source>
</evidence>
<dbReference type="PANTHER" id="PTHR12439">
    <property type="entry name" value="PLACENTAL PROTEIN 11-RELATED"/>
    <property type="match status" value="1"/>
</dbReference>
<dbReference type="CDD" id="cd21159">
    <property type="entry name" value="XendoU"/>
    <property type="match status" value="1"/>
</dbReference>